<dbReference type="RefSeq" id="WP_381179845.1">
    <property type="nucleotide sequence ID" value="NZ_JBHSFK010000003.1"/>
</dbReference>
<evidence type="ECO:0000313" key="2">
    <source>
        <dbReference type="EMBL" id="MFC4498905.1"/>
    </source>
</evidence>
<evidence type="ECO:0000313" key="3">
    <source>
        <dbReference type="Proteomes" id="UP001595839"/>
    </source>
</evidence>
<comment type="caution">
    <text evidence="2">The sequence shown here is derived from an EMBL/GenBank/DDBJ whole genome shotgun (WGS) entry which is preliminary data.</text>
</comment>
<evidence type="ECO:0000256" key="1">
    <source>
        <dbReference type="SAM" id="MobiDB-lite"/>
    </source>
</evidence>
<proteinExistence type="predicted"/>
<feature type="compositionally biased region" description="Basic and acidic residues" evidence="1">
    <location>
        <begin position="62"/>
        <end position="85"/>
    </location>
</feature>
<feature type="region of interest" description="Disordered" evidence="1">
    <location>
        <begin position="58"/>
        <end position="92"/>
    </location>
</feature>
<keyword evidence="3" id="KW-1185">Reference proteome</keyword>
<organism evidence="2 3">
    <name type="scientific">Streptomyces vulcanius</name>
    <dbReference type="NCBI Taxonomy" id="1441876"/>
    <lineage>
        <taxon>Bacteria</taxon>
        <taxon>Bacillati</taxon>
        <taxon>Actinomycetota</taxon>
        <taxon>Actinomycetes</taxon>
        <taxon>Kitasatosporales</taxon>
        <taxon>Streptomycetaceae</taxon>
        <taxon>Streptomyces</taxon>
    </lineage>
</organism>
<dbReference type="Proteomes" id="UP001595839">
    <property type="component" value="Unassembled WGS sequence"/>
</dbReference>
<accession>A0ABV9AJT4</accession>
<gene>
    <name evidence="2" type="ORF">ACFPIH_05115</name>
</gene>
<protein>
    <submittedName>
        <fullName evidence="2">Uncharacterized protein</fullName>
    </submittedName>
</protein>
<name>A0ABV9AJT4_9ACTN</name>
<reference evidence="3" key="1">
    <citation type="journal article" date="2019" name="Int. J. Syst. Evol. Microbiol.">
        <title>The Global Catalogue of Microorganisms (GCM) 10K type strain sequencing project: providing services to taxonomists for standard genome sequencing and annotation.</title>
        <authorList>
            <consortium name="The Broad Institute Genomics Platform"/>
            <consortium name="The Broad Institute Genome Sequencing Center for Infectious Disease"/>
            <person name="Wu L."/>
            <person name="Ma J."/>
        </authorList>
    </citation>
    <scope>NUCLEOTIDE SEQUENCE [LARGE SCALE GENOMIC DNA]</scope>
    <source>
        <strain evidence="3">CGMCC 4.7177</strain>
    </source>
</reference>
<dbReference type="EMBL" id="JBHSFK010000003">
    <property type="protein sequence ID" value="MFC4498905.1"/>
    <property type="molecule type" value="Genomic_DNA"/>
</dbReference>
<sequence>MPEIKPTDPEAEKARGRVPLWLDAEDLHRLASHCCCSEDTPEEDREQCGRIRFRASASSSQEYKDQGQHCRHQETKQDAKLDHEGFPGSVRW</sequence>